<dbReference type="SUPFAM" id="SSF53756">
    <property type="entry name" value="UDP-Glycosyltransferase/glycogen phosphorylase"/>
    <property type="match status" value="2"/>
</dbReference>
<accession>A0ABR9G0K2</accession>
<name>A0ABR9G0K2_9GAMM</name>
<dbReference type="EMBL" id="RRZB01000034">
    <property type="protein sequence ID" value="MBE0464406.1"/>
    <property type="molecule type" value="Genomic_DNA"/>
</dbReference>
<evidence type="ECO:0000313" key="2">
    <source>
        <dbReference type="Proteomes" id="UP001645038"/>
    </source>
</evidence>
<dbReference type="Gene3D" id="3.40.50.2000">
    <property type="entry name" value="Glycogen Phosphorylase B"/>
    <property type="match status" value="3"/>
</dbReference>
<evidence type="ECO:0000313" key="1">
    <source>
        <dbReference type="EMBL" id="MBE0464406.1"/>
    </source>
</evidence>
<proteinExistence type="predicted"/>
<comment type="caution">
    <text evidence="1">The sequence shown here is derived from an EMBL/GenBank/DDBJ whole genome shotgun (WGS) entry which is preliminary data.</text>
</comment>
<sequence>MDDLLHHAQQLANLPATPIIQPIEGRVAYIINKGHIESNSDTARNQQLAEALNRHGIEALCMVRPGWSCDVEGGGNRQITPEANINGVRYLHTTLHANILEDERIAFEAIVEQLIKLLRIYRPSAVLAQTEGVGLATWVAAKRSDIAFYGVQNQDEQKILQNSAQDFVKTKTLKNIVIPNEVQHQPSKINNLIYQIFPQLSPAIMLNTKFNSFYENTSVEKTDWYSSAVLGKESIEIRVSSNNLIKEKKIIVKIVFFNEENCEVEPSVGSLHHSDLYGWFKYLSVYQGDLEDAVSAVNISIPEKAKSIKICLINFGRVDVSGLRAKIVLHEKSLMKSDADLEKSVFDFIAENTKHQVLRTKALIYGDVSPNVLDGSSIWLTSIANIVSSSRETILLLKDDLKTDKVIANLNQNNNLCVIQPKDIGFNGPLNQKTAAKALSMLHSHCPQVTALITRGVDLGYEIQKRKEFTGIFYPYLTDFYEVGSQGFKLIDAKVKKLKEIVLNARSVLFQTEEIRNKIEDIVGYEVDGMRLPPTIPENIHTFSENIQKSDDFIDIGYAGKVQLRWGVVELIEEVEKQIARGKKIRLHIATGKIYGKGKEGAEFVKKINKFLEKDFIKVYKDLSREKALSFISTMDLVWCYRDPNLENSTLELSTKLVETAALGKPCVVYASTINKNFLGKDYPFLIENPEDISNIIEGLGNSKNQVEEKLKVLANEITKNYTFSSLQGPINEKLDKDNNESLKNKKIVISGHDLKFIYCYVTHLRRQGAEVGIDPWEWGGQVSQSISEHYAEWADYIFCEWGLANAVWHSKNKKEGKKLFIRIHAQEVRKKAEKFGHAINVSNINKFIFVSPLIRKQALEMFGWDEDKTEIIPNAVKENRFYDPNREVKPILGMVGIVPTTKRLDRALDLLAALNERGWEAKLYCKGHRPEDLPFMSAPGRRQELVYYEELYKRIENDPNLNGYVFFDSWGNNVEQWYQKVSFILSPSDNESFHYALADGVMAGCIPLVWPWEGAVQTYCNEWVVEDTLDAVSNFEHLINFNKKDASLYRSQNIELIDFRYSENKVNRVLDFLMF</sequence>
<keyword evidence="2" id="KW-1185">Reference proteome</keyword>
<dbReference type="Proteomes" id="UP001645038">
    <property type="component" value="Unassembled WGS sequence"/>
</dbReference>
<dbReference type="RefSeq" id="WP_192538904.1">
    <property type="nucleotide sequence ID" value="NZ_RRZB01000034.1"/>
</dbReference>
<dbReference type="PANTHER" id="PTHR12526">
    <property type="entry name" value="GLYCOSYLTRANSFERASE"/>
    <property type="match status" value="1"/>
</dbReference>
<protein>
    <recommendedName>
        <fullName evidence="3">Glycosyl transferase family 1 domain-containing protein</fullName>
    </recommendedName>
</protein>
<evidence type="ECO:0008006" key="3">
    <source>
        <dbReference type="Google" id="ProtNLM"/>
    </source>
</evidence>
<reference evidence="1 2" key="1">
    <citation type="submission" date="2020-07" db="EMBL/GenBank/DDBJ databases">
        <title>Halophilic bacteria isolated from french cheeses.</title>
        <authorList>
            <person name="Kothe C.I."/>
            <person name="Farah-Kraiem B."/>
            <person name="Renault P."/>
            <person name="Dridi B."/>
        </authorList>
    </citation>
    <scope>NUCLEOTIDE SEQUENCE [LARGE SCALE GENOMIC DNA]</scope>
    <source>
        <strain evidence="1 2">FME20</strain>
    </source>
</reference>
<gene>
    <name evidence="1" type="ORF">EI547_13205</name>
</gene>
<organism evidence="1 2">
    <name type="scientific">Halomonas colorata</name>
    <dbReference type="NCBI Taxonomy" id="2742615"/>
    <lineage>
        <taxon>Bacteria</taxon>
        <taxon>Pseudomonadati</taxon>
        <taxon>Pseudomonadota</taxon>
        <taxon>Gammaproteobacteria</taxon>
        <taxon>Oceanospirillales</taxon>
        <taxon>Halomonadaceae</taxon>
        <taxon>Halomonas</taxon>
    </lineage>
</organism>